<dbReference type="HOGENOM" id="CLU_2580500_0_0_1"/>
<dbReference type="RefSeq" id="XP_003653674.1">
    <property type="nucleotide sequence ID" value="XM_003653626.1"/>
</dbReference>
<protein>
    <submittedName>
        <fullName evidence="1">Uncharacterized protein</fullName>
    </submittedName>
</protein>
<gene>
    <name evidence="1" type="ORF">THITE_2116229</name>
</gene>
<feature type="non-terminal residue" evidence="1">
    <location>
        <position position="81"/>
    </location>
</feature>
<name>G2R0S7_THETT</name>
<keyword evidence="2" id="KW-1185">Reference proteome</keyword>
<dbReference type="Proteomes" id="UP000008181">
    <property type="component" value="Chromosome 2"/>
</dbReference>
<proteinExistence type="predicted"/>
<dbReference type="KEGG" id="ttt:THITE_2116229"/>
<evidence type="ECO:0000313" key="2">
    <source>
        <dbReference type="Proteomes" id="UP000008181"/>
    </source>
</evidence>
<accession>G2R0S7</accession>
<dbReference type="GeneID" id="11515040"/>
<dbReference type="EMBL" id="CP003010">
    <property type="protein sequence ID" value="AEO67338.1"/>
    <property type="molecule type" value="Genomic_DNA"/>
</dbReference>
<dbReference type="AlphaFoldDB" id="G2R0S7"/>
<evidence type="ECO:0000313" key="1">
    <source>
        <dbReference type="EMBL" id="AEO67338.1"/>
    </source>
</evidence>
<sequence length="81" mass="9035">MAAEMNDIPPPPCSPERDLPICPMLLPCLHAVAAKEYPILTCRGDGRDMALYLLWVPQPEQVQLSPQEQLSPHMVMDVLVL</sequence>
<reference evidence="1 2" key="1">
    <citation type="journal article" date="2011" name="Nat. Biotechnol.">
        <title>Comparative genomic analysis of the thermophilic biomass-degrading fungi Myceliophthora thermophila and Thielavia terrestris.</title>
        <authorList>
            <person name="Berka R.M."/>
            <person name="Grigoriev I.V."/>
            <person name="Otillar R."/>
            <person name="Salamov A."/>
            <person name="Grimwood J."/>
            <person name="Reid I."/>
            <person name="Ishmael N."/>
            <person name="John T."/>
            <person name="Darmond C."/>
            <person name="Moisan M.-C."/>
            <person name="Henrissat B."/>
            <person name="Coutinho P.M."/>
            <person name="Lombard V."/>
            <person name="Natvig D.O."/>
            <person name="Lindquist E."/>
            <person name="Schmutz J."/>
            <person name="Lucas S."/>
            <person name="Harris P."/>
            <person name="Powlowski J."/>
            <person name="Bellemare A."/>
            <person name="Taylor D."/>
            <person name="Butler G."/>
            <person name="de Vries R.P."/>
            <person name="Allijn I.E."/>
            <person name="van den Brink J."/>
            <person name="Ushinsky S."/>
            <person name="Storms R."/>
            <person name="Powell A.J."/>
            <person name="Paulsen I.T."/>
            <person name="Elbourne L.D.H."/>
            <person name="Baker S.E."/>
            <person name="Magnuson J."/>
            <person name="LaBoissiere S."/>
            <person name="Clutterbuck A.J."/>
            <person name="Martinez D."/>
            <person name="Wogulis M."/>
            <person name="de Leon A.L."/>
            <person name="Rey M.W."/>
            <person name="Tsang A."/>
        </authorList>
    </citation>
    <scope>NUCLEOTIDE SEQUENCE [LARGE SCALE GENOMIC DNA]</scope>
    <source>
        <strain evidence="2">ATCC 38088 / NRRL 8126</strain>
    </source>
</reference>
<organism evidence="1 2">
    <name type="scientific">Thermothielavioides terrestris (strain ATCC 38088 / NRRL 8126)</name>
    <name type="common">Thielavia terrestris</name>
    <dbReference type="NCBI Taxonomy" id="578455"/>
    <lineage>
        <taxon>Eukaryota</taxon>
        <taxon>Fungi</taxon>
        <taxon>Dikarya</taxon>
        <taxon>Ascomycota</taxon>
        <taxon>Pezizomycotina</taxon>
        <taxon>Sordariomycetes</taxon>
        <taxon>Sordariomycetidae</taxon>
        <taxon>Sordariales</taxon>
        <taxon>Chaetomiaceae</taxon>
        <taxon>Thermothielavioides</taxon>
        <taxon>Thermothielavioides terrestris</taxon>
    </lineage>
</organism>